<dbReference type="NCBIfam" id="NF008712">
    <property type="entry name" value="PRK11715.1-1"/>
    <property type="match status" value="1"/>
</dbReference>
<dbReference type="KEGG" id="amon:H9L24_14785"/>
<reference evidence="2 3" key="1">
    <citation type="submission" date="2020-08" db="EMBL/GenBank/DDBJ databases">
        <title>Genome sequence of Acidovorax monticola KACC 19171T.</title>
        <authorList>
            <person name="Hyun D.-W."/>
            <person name="Bae J.-W."/>
        </authorList>
    </citation>
    <scope>NUCLEOTIDE SEQUENCE [LARGE SCALE GENOMIC DNA]</scope>
    <source>
        <strain evidence="2 3">KACC 19171</strain>
    </source>
</reference>
<keyword evidence="1" id="KW-0812">Transmembrane</keyword>
<dbReference type="Pfam" id="PF06123">
    <property type="entry name" value="CreD"/>
    <property type="match status" value="2"/>
</dbReference>
<name>A0A7H0HCP3_9BURK</name>
<feature type="transmembrane region" description="Helical" evidence="1">
    <location>
        <begin position="327"/>
        <end position="345"/>
    </location>
</feature>
<keyword evidence="3" id="KW-1185">Reference proteome</keyword>
<organism evidence="2 3">
    <name type="scientific">Paenacidovorax monticola</name>
    <dbReference type="NCBI Taxonomy" id="1926868"/>
    <lineage>
        <taxon>Bacteria</taxon>
        <taxon>Pseudomonadati</taxon>
        <taxon>Pseudomonadota</taxon>
        <taxon>Betaproteobacteria</taxon>
        <taxon>Burkholderiales</taxon>
        <taxon>Comamonadaceae</taxon>
        <taxon>Paenacidovorax</taxon>
    </lineage>
</organism>
<evidence type="ECO:0000313" key="3">
    <source>
        <dbReference type="Proteomes" id="UP000516057"/>
    </source>
</evidence>
<accession>A0A7H0HCP3</accession>
<keyword evidence="1" id="KW-1133">Transmembrane helix</keyword>
<dbReference type="GO" id="GO:0005886">
    <property type="term" value="C:plasma membrane"/>
    <property type="evidence" value="ECO:0007669"/>
    <property type="project" value="TreeGrafter"/>
</dbReference>
<dbReference type="PANTHER" id="PTHR30092:SF0">
    <property type="entry name" value="INNER MEMBRANE PROTEIN CRED"/>
    <property type="match status" value="1"/>
</dbReference>
<dbReference type="Proteomes" id="UP000516057">
    <property type="component" value="Chromosome"/>
</dbReference>
<proteinExistence type="predicted"/>
<gene>
    <name evidence="2" type="ORF">H9L24_14785</name>
</gene>
<feature type="transmembrane region" description="Helical" evidence="1">
    <location>
        <begin position="406"/>
        <end position="424"/>
    </location>
</feature>
<dbReference type="PIRSF" id="PIRSF004548">
    <property type="entry name" value="CreD"/>
    <property type="match status" value="1"/>
</dbReference>
<feature type="transmembrane region" description="Helical" evidence="1">
    <location>
        <begin position="436"/>
        <end position="453"/>
    </location>
</feature>
<keyword evidence="1" id="KW-0472">Membrane</keyword>
<evidence type="ECO:0000256" key="1">
    <source>
        <dbReference type="SAM" id="Phobius"/>
    </source>
</evidence>
<evidence type="ECO:0000313" key="2">
    <source>
        <dbReference type="EMBL" id="QNP58309.1"/>
    </source>
</evidence>
<dbReference type="AlphaFoldDB" id="A0A7H0HCP3"/>
<protein>
    <submittedName>
        <fullName evidence="2">Cell envelope integrity protein CreD</fullName>
    </submittedName>
</protein>
<dbReference type="RefSeq" id="WP_187735297.1">
    <property type="nucleotide sequence ID" value="NZ_CP060790.1"/>
</dbReference>
<dbReference type="PANTHER" id="PTHR30092">
    <property type="entry name" value="INNER MEMBRANE PROTEIN CRED"/>
    <property type="match status" value="1"/>
</dbReference>
<sequence length="499" mass="52812">MRHPLFAKIAALAAVTLLLLFGLGLIEDVVRDRQRYRAEATRSVAQSLAGPQTLLGPMLHSACVESWDVVSGSGAERHTTEQRREFLLTALPEQLQLRTGAAMEERARGLHKVNAYTLKAHVTAQWASLASLRPEGTVKGSRMQCGAPILMVGVGDARGIRTAQVEVDGQALALKPGTFHPVYARGLHTPLPEALRGQDGPVSASLDLELVGTERLAIVPLGGTTEVQMQSGWPHPSFGGRFLPSERQVTGAGFTARWRLSSLATTAQQDVAESRKICDSAPADSLSYDAGESGGKGQGPGGCTDSFSVGFIDPVNPYSLSDRATKYGVLFIALTFVAVGLFELMGNGPHAPPLRGSLPPEGAAFLSGGGPAMKKLRVHPVQYLLVGSALCSFFLLLVSLSEHLPFGASYAIAATACVLLLGYYASHMLGSLRRGVPFGALIGLLYGLLYVLLQLEQTALVVGALSLFTVLAAVMVLTRRVNWYGLSPARPAQAAPEAA</sequence>
<feature type="transmembrane region" description="Helical" evidence="1">
    <location>
        <begin position="459"/>
        <end position="477"/>
    </location>
</feature>
<feature type="transmembrane region" description="Helical" evidence="1">
    <location>
        <begin position="383"/>
        <end position="400"/>
    </location>
</feature>
<dbReference type="EMBL" id="CP060790">
    <property type="protein sequence ID" value="QNP58309.1"/>
    <property type="molecule type" value="Genomic_DNA"/>
</dbReference>
<dbReference type="InterPro" id="IPR010364">
    <property type="entry name" value="Uncharacterised_IM_CreD"/>
</dbReference>